<dbReference type="Proteomes" id="UP001500755">
    <property type="component" value="Unassembled WGS sequence"/>
</dbReference>
<evidence type="ECO:0000313" key="2">
    <source>
        <dbReference type="EMBL" id="GAA1998803.1"/>
    </source>
</evidence>
<organism evidence="2 3">
    <name type="scientific">Brevibacterium samyangense</name>
    <dbReference type="NCBI Taxonomy" id="366888"/>
    <lineage>
        <taxon>Bacteria</taxon>
        <taxon>Bacillati</taxon>
        <taxon>Actinomycetota</taxon>
        <taxon>Actinomycetes</taxon>
        <taxon>Micrococcales</taxon>
        <taxon>Brevibacteriaceae</taxon>
        <taxon>Brevibacterium</taxon>
    </lineage>
</organism>
<proteinExistence type="predicted"/>
<comment type="caution">
    <text evidence="2">The sequence shown here is derived from an EMBL/GenBank/DDBJ whole genome shotgun (WGS) entry which is preliminary data.</text>
</comment>
<dbReference type="EMBL" id="BAAANO010000004">
    <property type="protein sequence ID" value="GAA1998803.1"/>
    <property type="molecule type" value="Genomic_DNA"/>
</dbReference>
<accession>A0ABP5EKS7</accession>
<sequence length="108" mass="12523">MRYLHEWSPKKGTWGAYDDWYGFWVTGDRSVDEKTFPDGSTGYAHAERLQAGAGTTTAFKPPKPESEDGKRPFWRSLGPYRRPVGLSWSRCVRSPRRRPYLGERITVR</sequence>
<feature type="region of interest" description="Disordered" evidence="1">
    <location>
        <begin position="48"/>
        <end position="74"/>
    </location>
</feature>
<evidence type="ECO:0000313" key="3">
    <source>
        <dbReference type="Proteomes" id="UP001500755"/>
    </source>
</evidence>
<reference evidence="3" key="1">
    <citation type="journal article" date="2019" name="Int. J. Syst. Evol. Microbiol.">
        <title>The Global Catalogue of Microorganisms (GCM) 10K type strain sequencing project: providing services to taxonomists for standard genome sequencing and annotation.</title>
        <authorList>
            <consortium name="The Broad Institute Genomics Platform"/>
            <consortium name="The Broad Institute Genome Sequencing Center for Infectious Disease"/>
            <person name="Wu L."/>
            <person name="Ma J."/>
        </authorList>
    </citation>
    <scope>NUCLEOTIDE SEQUENCE [LARGE SCALE GENOMIC DNA]</scope>
    <source>
        <strain evidence="3">JCM 14546</strain>
    </source>
</reference>
<name>A0ABP5EKS7_9MICO</name>
<feature type="compositionally biased region" description="Basic and acidic residues" evidence="1">
    <location>
        <begin position="62"/>
        <end position="71"/>
    </location>
</feature>
<gene>
    <name evidence="2" type="ORF">GCM10009755_02700</name>
</gene>
<evidence type="ECO:0000256" key="1">
    <source>
        <dbReference type="SAM" id="MobiDB-lite"/>
    </source>
</evidence>
<protein>
    <submittedName>
        <fullName evidence="2">Uncharacterized protein</fullName>
    </submittedName>
</protein>
<keyword evidence="3" id="KW-1185">Reference proteome</keyword>